<evidence type="ECO:0000256" key="4">
    <source>
        <dbReference type="ARBA" id="ARBA00023180"/>
    </source>
</evidence>
<keyword evidence="8" id="KW-0812">Transmembrane</keyword>
<dbReference type="Pfam" id="PF01401">
    <property type="entry name" value="Peptidase_M2"/>
    <property type="match status" value="1"/>
</dbReference>
<feature type="chain" id="PRO_5033750425" description="Angiotensin-converting enzyme" evidence="9">
    <location>
        <begin position="18"/>
        <end position="650"/>
    </location>
</feature>
<dbReference type="EMBL" id="VVIM01000002">
    <property type="protein sequence ID" value="KAB0802961.1"/>
    <property type="molecule type" value="Genomic_DNA"/>
</dbReference>
<keyword evidence="8" id="KW-1133">Transmembrane helix</keyword>
<dbReference type="SUPFAM" id="SSF55486">
    <property type="entry name" value="Metalloproteases ('zincins'), catalytic domain"/>
    <property type="match status" value="1"/>
</dbReference>
<dbReference type="GO" id="GO:0006508">
    <property type="term" value="P:proteolysis"/>
    <property type="evidence" value="ECO:0007669"/>
    <property type="project" value="UniProtKB-KW"/>
</dbReference>
<evidence type="ECO:0000256" key="7">
    <source>
        <dbReference type="RuleBase" id="RU361144"/>
    </source>
</evidence>
<evidence type="ECO:0000256" key="8">
    <source>
        <dbReference type="SAM" id="Phobius"/>
    </source>
</evidence>
<dbReference type="PANTHER" id="PTHR10514:SF44">
    <property type="entry name" value="ANGIOTENSIN-CONVERTING ENZYME-RELATED"/>
    <property type="match status" value="1"/>
</dbReference>
<dbReference type="GO" id="GO:0005615">
    <property type="term" value="C:extracellular space"/>
    <property type="evidence" value="ECO:0007669"/>
    <property type="project" value="TreeGrafter"/>
</dbReference>
<evidence type="ECO:0000313" key="11">
    <source>
        <dbReference type="EMBL" id="KAB0802961.1"/>
    </source>
</evidence>
<comment type="cofactor">
    <cofactor evidence="7">
        <name>Zn(2+)</name>
        <dbReference type="ChEBI" id="CHEBI:29105"/>
    </cofactor>
    <text evidence="7">Binds 1 zinc ion per subunit.</text>
</comment>
<reference evidence="11 12" key="2">
    <citation type="journal article" date="2018" name="Elife">
        <title>Firefly genomes illuminate parallel origins of bioluminescence in beetles.</title>
        <authorList>
            <person name="Fallon T.R."/>
            <person name="Lower S.E."/>
            <person name="Chang C.H."/>
            <person name="Bessho-Uehara M."/>
            <person name="Martin G.J."/>
            <person name="Bewick A.J."/>
            <person name="Behringer M."/>
            <person name="Debat H.J."/>
            <person name="Wong I."/>
            <person name="Day J.C."/>
            <person name="Suvorov A."/>
            <person name="Silva C.J."/>
            <person name="Stanger-Hall K.F."/>
            <person name="Hall D.W."/>
            <person name="Schmitz R.J."/>
            <person name="Nelson D.R."/>
            <person name="Lewis S.M."/>
            <person name="Shigenobu S."/>
            <person name="Bybee S.M."/>
            <person name="Larracuente A.M."/>
            <person name="Oba Y."/>
            <person name="Weng J.K."/>
        </authorList>
    </citation>
    <scope>NUCLEOTIDE SEQUENCE [LARGE SCALE GENOMIC DNA]</scope>
    <source>
        <strain evidence="11">1611_PpyrPB1</strain>
        <tissue evidence="11">Whole body</tissue>
    </source>
</reference>
<dbReference type="EC" id="3.4.-.-" evidence="7"/>
<keyword evidence="7" id="KW-0482">Metalloprotease</keyword>
<organism evidence="10">
    <name type="scientific">Photinus pyralis</name>
    <name type="common">Common eastern firefly</name>
    <name type="synonym">Lampyris pyralis</name>
    <dbReference type="NCBI Taxonomy" id="7054"/>
    <lineage>
        <taxon>Eukaryota</taxon>
        <taxon>Metazoa</taxon>
        <taxon>Ecdysozoa</taxon>
        <taxon>Arthropoda</taxon>
        <taxon>Hexapoda</taxon>
        <taxon>Insecta</taxon>
        <taxon>Pterygota</taxon>
        <taxon>Neoptera</taxon>
        <taxon>Endopterygota</taxon>
        <taxon>Coleoptera</taxon>
        <taxon>Polyphaga</taxon>
        <taxon>Elateriformia</taxon>
        <taxon>Elateroidea</taxon>
        <taxon>Lampyridae</taxon>
        <taxon>Lampyrinae</taxon>
        <taxon>Photinus</taxon>
    </lineage>
</organism>
<proteinExistence type="inferred from homology"/>
<dbReference type="AlphaFoldDB" id="A0A1Y1JY35"/>
<dbReference type="PROSITE" id="PS52011">
    <property type="entry name" value="PEPTIDASE_M2"/>
    <property type="match status" value="1"/>
</dbReference>
<evidence type="ECO:0000256" key="9">
    <source>
        <dbReference type="SAM" id="SignalP"/>
    </source>
</evidence>
<dbReference type="InterPro" id="IPR001548">
    <property type="entry name" value="Peptidase_M2"/>
</dbReference>
<feature type="signal peptide" evidence="9">
    <location>
        <begin position="1"/>
        <end position="17"/>
    </location>
</feature>
<dbReference type="OrthoDB" id="7361988at2759"/>
<keyword evidence="7" id="KW-0862">Zinc</keyword>
<evidence type="ECO:0000313" key="12">
    <source>
        <dbReference type="Proteomes" id="UP000327044"/>
    </source>
</evidence>
<reference evidence="11" key="3">
    <citation type="submission" date="2019-08" db="EMBL/GenBank/DDBJ databases">
        <authorList>
            <consortium name="Photinus pyralis genome working group"/>
            <person name="Fallon T.R."/>
            <person name="Sander Lower S.E."/>
            <person name="Weng J.-K."/>
        </authorList>
    </citation>
    <scope>NUCLEOTIDE SEQUENCE</scope>
    <source>
        <strain evidence="11">1611_PpyrPB1</strain>
        <tissue evidence="11">Whole body</tissue>
    </source>
</reference>
<dbReference type="GO" id="GO:0004180">
    <property type="term" value="F:carboxypeptidase activity"/>
    <property type="evidence" value="ECO:0007669"/>
    <property type="project" value="UniProtKB-KW"/>
</dbReference>
<evidence type="ECO:0000256" key="5">
    <source>
        <dbReference type="PIRSR" id="PIRSR601548-4"/>
    </source>
</evidence>
<keyword evidence="2 9" id="KW-0732">Signal</keyword>
<keyword evidence="7" id="KW-0378">Hydrolase</keyword>
<keyword evidence="7" id="KW-0479">Metal-binding</keyword>
<dbReference type="PANTHER" id="PTHR10514">
    <property type="entry name" value="ANGIOTENSIN-CONVERTING ENZYME"/>
    <property type="match status" value="1"/>
</dbReference>
<evidence type="ECO:0000256" key="3">
    <source>
        <dbReference type="ARBA" id="ARBA00023157"/>
    </source>
</evidence>
<dbReference type="EMBL" id="GEZM01101756">
    <property type="protein sequence ID" value="JAV52325.1"/>
    <property type="molecule type" value="Transcribed_RNA"/>
</dbReference>
<evidence type="ECO:0000256" key="6">
    <source>
        <dbReference type="PROSITE-ProRule" id="PRU01355"/>
    </source>
</evidence>
<evidence type="ECO:0000313" key="10">
    <source>
        <dbReference type="EMBL" id="JAV52325.1"/>
    </source>
</evidence>
<feature type="transmembrane region" description="Helical" evidence="8">
    <location>
        <begin position="613"/>
        <end position="633"/>
    </location>
</feature>
<reference evidence="10" key="1">
    <citation type="journal article" date="2016" name="Sci. Rep.">
        <title>Molecular characterization of firefly nuptial gifts: a multi-omics approach sheds light on postcopulatory sexual selection.</title>
        <authorList>
            <person name="Al-Wathiqui N."/>
            <person name="Fallon T.R."/>
            <person name="South A."/>
            <person name="Weng J.K."/>
            <person name="Lewis S.M."/>
        </authorList>
    </citation>
    <scope>NUCLEOTIDE SEQUENCE</scope>
</reference>
<keyword evidence="7" id="KW-0645">Protease</keyword>
<keyword evidence="8" id="KW-0472">Membrane</keyword>
<evidence type="ECO:0000256" key="2">
    <source>
        <dbReference type="ARBA" id="ARBA00022729"/>
    </source>
</evidence>
<dbReference type="Proteomes" id="UP000327044">
    <property type="component" value="Unassembled WGS sequence"/>
</dbReference>
<dbReference type="GO" id="GO:0046872">
    <property type="term" value="F:metal ion binding"/>
    <property type="evidence" value="ECO:0007669"/>
    <property type="project" value="UniProtKB-KW"/>
</dbReference>
<sequence length="650" mass="74460">MNIHQLCLLLMICICYGFDEQNEEESVVVELELADYDLMDAYDEIAQTSKDFLLNPMSQNTKIQVEKRRGKLLKLQSSTNREMKNIPLDSMRNWTLLTRSGDFLLPEADFNTLIDFANSIQNLSISAGVHKEGYIQGLKSRRNVAALSNLWSGHQNMYSSHSSAYLPVVSLLHKAYPPNDEGSVESYWEMLCEYKDGYRHAARLWKEVEPLYNMLHEFVRIRIQKYYKIADNYTSIPVYLLGSNFGTDWSAIANIILPHPQLYKEIEEALKGQSVEQIFRLAETSTRELRLGSLGKQFWKKSIFNHSNCELHLFSNCAEKYTEAVTCAKVDLSSYMDIHDAAINIALRNQDYSSLARRDLRFSAVDEALQGLGSMIALDNLPANGFVPKDAWTSFGDETERKNAALLLTAIRTLPKLPYYLLSDVTRLHHLDNQQDNFIQGWWSNRKKWQGVQGNSNTEADFLGDHFISLNKPYLSKFLGIFLQFQLLERFSYYEDHENIVNRIKSAKNFRTFIKDRPNRDWAELVDFHYGISEISSDSLLNYFNPLKTYLKEAPFDFIPSDISLTTESETLATDTTNTVSNLEAQNISQPATAPSGLVDANSKHAGISNSTIWVIVGVVFVAILGVVTFLIVRKVKKRKRRTNNRRFET</sequence>
<evidence type="ECO:0000256" key="1">
    <source>
        <dbReference type="ARBA" id="ARBA00008139"/>
    </source>
</evidence>
<protein>
    <recommendedName>
        <fullName evidence="7">Angiotensin-converting enzyme</fullName>
        <ecNumber evidence="7">3.4.-.-</ecNumber>
    </recommendedName>
</protein>
<dbReference type="InParanoid" id="A0A1Y1JY35"/>
<comment type="caution">
    <text evidence="6">Lacks conserved residue(s) required for the propagation of feature annotation.</text>
</comment>
<dbReference type="GO" id="GO:0008237">
    <property type="term" value="F:metallopeptidase activity"/>
    <property type="evidence" value="ECO:0007669"/>
    <property type="project" value="UniProtKB-KW"/>
</dbReference>
<accession>A0A1Y1JY35</accession>
<dbReference type="GO" id="GO:0005886">
    <property type="term" value="C:plasma membrane"/>
    <property type="evidence" value="ECO:0007669"/>
    <property type="project" value="TreeGrafter"/>
</dbReference>
<gene>
    <name evidence="11" type="ORF">PPYR_05147</name>
</gene>
<feature type="disulfide bond" evidence="5 6">
    <location>
        <begin position="309"/>
        <end position="327"/>
    </location>
</feature>
<comment type="similarity">
    <text evidence="1 6 7">Belongs to the peptidase M2 family.</text>
</comment>
<dbReference type="GO" id="GO:0008241">
    <property type="term" value="F:peptidyl-dipeptidase activity"/>
    <property type="evidence" value="ECO:0007669"/>
    <property type="project" value="InterPro"/>
</dbReference>
<keyword evidence="4 7" id="KW-0325">Glycoprotein</keyword>
<name>A0A1Y1JY35_PHOPY</name>
<keyword evidence="3 5" id="KW-1015">Disulfide bond</keyword>
<keyword evidence="7" id="KW-0121">Carboxypeptidase</keyword>
<dbReference type="PRINTS" id="PR00791">
    <property type="entry name" value="PEPDIPTASEA"/>
</dbReference>
<keyword evidence="12" id="KW-1185">Reference proteome</keyword>